<reference evidence="5" key="1">
    <citation type="submission" date="2021-01" db="EMBL/GenBank/DDBJ databases">
        <title>Genome seq and assembly of Tabrizicola sp. KVB23.</title>
        <authorList>
            <person name="Chhetri G."/>
        </authorList>
    </citation>
    <scope>NUCLEOTIDE SEQUENCE</scope>
    <source>
        <strain evidence="5">KVB23</strain>
    </source>
</reference>
<dbReference type="GO" id="GO:0003677">
    <property type="term" value="F:DNA binding"/>
    <property type="evidence" value="ECO:0007669"/>
    <property type="project" value="UniProtKB-KW"/>
</dbReference>
<evidence type="ECO:0000259" key="4">
    <source>
        <dbReference type="PROSITE" id="PS50987"/>
    </source>
</evidence>
<dbReference type="AlphaFoldDB" id="A0A8J7MP52"/>
<dbReference type="Gene3D" id="1.10.10.10">
    <property type="entry name" value="Winged helix-like DNA-binding domain superfamily/Winged helix DNA-binding domain"/>
    <property type="match status" value="1"/>
</dbReference>
<evidence type="ECO:0000313" key="5">
    <source>
        <dbReference type="EMBL" id="MBL4926504.1"/>
    </source>
</evidence>
<feature type="domain" description="HTH arsR-type" evidence="4">
    <location>
        <begin position="1"/>
        <end position="95"/>
    </location>
</feature>
<dbReference type="Proteomes" id="UP000619033">
    <property type="component" value="Unassembled WGS sequence"/>
</dbReference>
<dbReference type="SUPFAM" id="SSF46785">
    <property type="entry name" value="Winged helix' DNA-binding domain"/>
    <property type="match status" value="1"/>
</dbReference>
<dbReference type="InterPro" id="IPR001845">
    <property type="entry name" value="HTH_ArsR_DNA-bd_dom"/>
</dbReference>
<gene>
    <name evidence="5" type="ORF">JI744_00165</name>
</gene>
<dbReference type="RefSeq" id="WP_202657047.1">
    <property type="nucleotide sequence ID" value="NZ_JAESVP010000001.1"/>
</dbReference>
<keyword evidence="3" id="KW-0804">Transcription</keyword>
<evidence type="ECO:0000256" key="2">
    <source>
        <dbReference type="ARBA" id="ARBA00023125"/>
    </source>
</evidence>
<evidence type="ECO:0000313" key="6">
    <source>
        <dbReference type="Proteomes" id="UP000619033"/>
    </source>
</evidence>
<dbReference type="InterPro" id="IPR051011">
    <property type="entry name" value="Metal_resp_trans_reg"/>
</dbReference>
<dbReference type="InterPro" id="IPR036388">
    <property type="entry name" value="WH-like_DNA-bd_sf"/>
</dbReference>
<dbReference type="PANTHER" id="PTHR43132">
    <property type="entry name" value="ARSENICAL RESISTANCE OPERON REPRESSOR ARSR-RELATED"/>
    <property type="match status" value="1"/>
</dbReference>
<dbReference type="EMBL" id="JAESVP010000001">
    <property type="protein sequence ID" value="MBL4926504.1"/>
    <property type="molecule type" value="Genomic_DNA"/>
</dbReference>
<dbReference type="Pfam" id="PF12840">
    <property type="entry name" value="HTH_20"/>
    <property type="match status" value="1"/>
</dbReference>
<dbReference type="PROSITE" id="PS50987">
    <property type="entry name" value="HTH_ARSR_2"/>
    <property type="match status" value="1"/>
</dbReference>
<dbReference type="InterPro" id="IPR036390">
    <property type="entry name" value="WH_DNA-bd_sf"/>
</dbReference>
<keyword evidence="2" id="KW-0238">DNA-binding</keyword>
<dbReference type="CDD" id="cd00090">
    <property type="entry name" value="HTH_ARSR"/>
    <property type="match status" value="1"/>
</dbReference>
<keyword evidence="6" id="KW-1185">Reference proteome</keyword>
<dbReference type="SMART" id="SM00418">
    <property type="entry name" value="HTH_ARSR"/>
    <property type="match status" value="1"/>
</dbReference>
<dbReference type="PANTHER" id="PTHR43132:SF2">
    <property type="entry name" value="ARSENICAL RESISTANCE OPERON REPRESSOR ARSR-RELATED"/>
    <property type="match status" value="1"/>
</dbReference>
<proteinExistence type="predicted"/>
<name>A0A8J7MP52_9RHOB</name>
<protein>
    <submittedName>
        <fullName evidence="5">Helix-turn-helix transcriptional regulator</fullName>
    </submittedName>
</protein>
<sequence>MDKRIALAALSALGQEARLDVFRLLVRTGQGGLCAGEIAEALGQRQNSLSSNLAILAQAGMVRAQREGRSIRYFADMEGMGRLLGFLMEDCCGGQPDLCRPLIDGLALANCTTC</sequence>
<dbReference type="NCBIfam" id="NF033788">
    <property type="entry name" value="HTH_metalloreg"/>
    <property type="match status" value="1"/>
</dbReference>
<organism evidence="5 6">
    <name type="scientific">Fuscibacter oryzae</name>
    <dbReference type="NCBI Taxonomy" id="2803939"/>
    <lineage>
        <taxon>Bacteria</taxon>
        <taxon>Pseudomonadati</taxon>
        <taxon>Pseudomonadota</taxon>
        <taxon>Alphaproteobacteria</taxon>
        <taxon>Rhodobacterales</taxon>
        <taxon>Paracoccaceae</taxon>
        <taxon>Fuscibacter</taxon>
    </lineage>
</organism>
<comment type="caution">
    <text evidence="5">The sequence shown here is derived from an EMBL/GenBank/DDBJ whole genome shotgun (WGS) entry which is preliminary data.</text>
</comment>
<accession>A0A8J7MP52</accession>
<dbReference type="InterPro" id="IPR011991">
    <property type="entry name" value="ArsR-like_HTH"/>
</dbReference>
<dbReference type="PRINTS" id="PR00778">
    <property type="entry name" value="HTHARSR"/>
</dbReference>
<dbReference type="GO" id="GO:0003700">
    <property type="term" value="F:DNA-binding transcription factor activity"/>
    <property type="evidence" value="ECO:0007669"/>
    <property type="project" value="InterPro"/>
</dbReference>
<evidence type="ECO:0000256" key="1">
    <source>
        <dbReference type="ARBA" id="ARBA00023015"/>
    </source>
</evidence>
<evidence type="ECO:0000256" key="3">
    <source>
        <dbReference type="ARBA" id="ARBA00023163"/>
    </source>
</evidence>
<keyword evidence="1" id="KW-0805">Transcription regulation</keyword>